<feature type="compositionally biased region" description="Basic and acidic residues" evidence="7">
    <location>
        <begin position="626"/>
        <end position="643"/>
    </location>
</feature>
<evidence type="ECO:0000256" key="2">
    <source>
        <dbReference type="ARBA" id="ARBA00008842"/>
    </source>
</evidence>
<feature type="region of interest" description="Disordered" evidence="7">
    <location>
        <begin position="1"/>
        <end position="46"/>
    </location>
</feature>
<evidence type="ECO:0000256" key="7">
    <source>
        <dbReference type="SAM" id="MobiDB-lite"/>
    </source>
</evidence>
<dbReference type="GeneID" id="112284616"/>
<dbReference type="SUPFAM" id="SSF50729">
    <property type="entry name" value="PH domain-like"/>
    <property type="match status" value="1"/>
</dbReference>
<feature type="domain" description="PH" evidence="8">
    <location>
        <begin position="47"/>
        <end position="140"/>
    </location>
</feature>
<dbReference type="SUPFAM" id="SSF144000">
    <property type="entry name" value="Oxysterol-binding protein-like"/>
    <property type="match status" value="1"/>
</dbReference>
<feature type="compositionally biased region" description="Polar residues" evidence="7">
    <location>
        <begin position="430"/>
        <end position="446"/>
    </location>
</feature>
<dbReference type="InterPro" id="IPR011993">
    <property type="entry name" value="PH-like_dom_sf"/>
</dbReference>
<evidence type="ECO:0000313" key="10">
    <source>
        <dbReference type="Proteomes" id="UP000006727"/>
    </source>
</evidence>
<dbReference type="Gene3D" id="2.40.160.120">
    <property type="match status" value="1"/>
</dbReference>
<dbReference type="PANTHER" id="PTHR10972">
    <property type="entry name" value="OXYSTEROL-BINDING PROTEIN-RELATED"/>
    <property type="match status" value="1"/>
</dbReference>
<dbReference type="GO" id="GO:0032934">
    <property type="term" value="F:sterol binding"/>
    <property type="evidence" value="ECO:0000318"/>
    <property type="project" value="GO_Central"/>
</dbReference>
<feature type="region of interest" description="Disordered" evidence="7">
    <location>
        <begin position="396"/>
        <end position="446"/>
    </location>
</feature>
<comment type="function">
    <text evidence="1">May be involved in the transport of sterols.</text>
</comment>
<dbReference type="RefSeq" id="XP_024380355.1">
    <property type="nucleotide sequence ID" value="XM_024524587.2"/>
</dbReference>
<dbReference type="EnsemblPlants" id="Pp3c7_14170V3.4">
    <property type="protein sequence ID" value="Pp3c7_14170V3.4"/>
    <property type="gene ID" value="Pp3c7_14170"/>
</dbReference>
<dbReference type="GO" id="GO:0016020">
    <property type="term" value="C:membrane"/>
    <property type="evidence" value="ECO:0000318"/>
    <property type="project" value="GO_Central"/>
</dbReference>
<dbReference type="Pfam" id="PF00169">
    <property type="entry name" value="PH"/>
    <property type="match status" value="1"/>
</dbReference>
<dbReference type="RefSeq" id="XP_024380356.1">
    <property type="nucleotide sequence ID" value="XM_024524588.2"/>
</dbReference>
<dbReference type="Proteomes" id="UP000006727">
    <property type="component" value="Chromosome 7"/>
</dbReference>
<keyword evidence="10" id="KW-1185">Reference proteome</keyword>
<dbReference type="Gene3D" id="3.30.70.3490">
    <property type="match status" value="1"/>
</dbReference>
<reference evidence="9" key="3">
    <citation type="submission" date="2020-12" db="UniProtKB">
        <authorList>
            <consortium name="EnsemblPlants"/>
        </authorList>
    </citation>
    <scope>IDENTIFICATION</scope>
</reference>
<feature type="region of interest" description="Disordered" evidence="7">
    <location>
        <begin position="626"/>
        <end position="673"/>
    </location>
</feature>
<dbReference type="FunFam" id="3.30.70.3490:FF:000015">
    <property type="entry name" value="Oxysterol-binding protein"/>
    <property type="match status" value="1"/>
</dbReference>
<dbReference type="Gramene" id="Pp3c7_14170V3.4">
    <property type="protein sequence ID" value="Pp3c7_14170V3.4"/>
    <property type="gene ID" value="Pp3c7_14170"/>
</dbReference>
<feature type="compositionally biased region" description="Basic and acidic residues" evidence="7">
    <location>
        <begin position="21"/>
        <end position="33"/>
    </location>
</feature>
<organism evidence="9 10">
    <name type="scientific">Physcomitrium patens</name>
    <name type="common">Spreading-leaved earth moss</name>
    <name type="synonym">Physcomitrella patens</name>
    <dbReference type="NCBI Taxonomy" id="3218"/>
    <lineage>
        <taxon>Eukaryota</taxon>
        <taxon>Viridiplantae</taxon>
        <taxon>Streptophyta</taxon>
        <taxon>Embryophyta</taxon>
        <taxon>Bryophyta</taxon>
        <taxon>Bryophytina</taxon>
        <taxon>Bryopsida</taxon>
        <taxon>Funariidae</taxon>
        <taxon>Funariales</taxon>
        <taxon>Funariaceae</taxon>
        <taxon>Physcomitrium</taxon>
    </lineage>
</organism>
<keyword evidence="3" id="KW-0813">Transport</keyword>
<dbReference type="Pfam" id="PF01237">
    <property type="entry name" value="Oxysterol_BP"/>
    <property type="match status" value="1"/>
</dbReference>
<evidence type="ECO:0000313" key="9">
    <source>
        <dbReference type="EnsemblPlants" id="Pp3c7_14170V3.4"/>
    </source>
</evidence>
<comment type="similarity">
    <text evidence="2">Belongs to the OSBP family.</text>
</comment>
<dbReference type="EMBL" id="ABEU02000007">
    <property type="status" value="NOT_ANNOTATED_CDS"/>
    <property type="molecule type" value="Genomic_DNA"/>
</dbReference>
<reference evidence="9 10" key="2">
    <citation type="journal article" date="2018" name="Plant J.">
        <title>The Physcomitrella patens chromosome-scale assembly reveals moss genome structure and evolution.</title>
        <authorList>
            <person name="Lang D."/>
            <person name="Ullrich K.K."/>
            <person name="Murat F."/>
            <person name="Fuchs J."/>
            <person name="Jenkins J."/>
            <person name="Haas F.B."/>
            <person name="Piednoel M."/>
            <person name="Gundlach H."/>
            <person name="Van Bel M."/>
            <person name="Meyberg R."/>
            <person name="Vives C."/>
            <person name="Morata J."/>
            <person name="Symeonidi A."/>
            <person name="Hiss M."/>
            <person name="Muchero W."/>
            <person name="Kamisugi Y."/>
            <person name="Saleh O."/>
            <person name="Blanc G."/>
            <person name="Decker E.L."/>
            <person name="van Gessel N."/>
            <person name="Grimwood J."/>
            <person name="Hayes R.D."/>
            <person name="Graham S.W."/>
            <person name="Gunter L.E."/>
            <person name="McDaniel S.F."/>
            <person name="Hoernstein S.N.W."/>
            <person name="Larsson A."/>
            <person name="Li F.W."/>
            <person name="Perroud P.F."/>
            <person name="Phillips J."/>
            <person name="Ranjan P."/>
            <person name="Rokshar D.S."/>
            <person name="Rothfels C.J."/>
            <person name="Schneider L."/>
            <person name="Shu S."/>
            <person name="Stevenson D.W."/>
            <person name="Thummler F."/>
            <person name="Tillich M."/>
            <person name="Villarreal Aguilar J.C."/>
            <person name="Widiez T."/>
            <person name="Wong G.K."/>
            <person name="Wymore A."/>
            <person name="Zhang Y."/>
            <person name="Zimmer A.D."/>
            <person name="Quatrano R.S."/>
            <person name="Mayer K.F.X."/>
            <person name="Goodstein D."/>
            <person name="Casacuberta J.M."/>
            <person name="Vandepoele K."/>
            <person name="Reski R."/>
            <person name="Cuming A.C."/>
            <person name="Tuskan G.A."/>
            <person name="Maumus F."/>
            <person name="Salse J."/>
            <person name="Schmutz J."/>
            <person name="Rensing S.A."/>
        </authorList>
    </citation>
    <scope>NUCLEOTIDE SEQUENCE [LARGE SCALE GENOMIC DNA]</scope>
    <source>
        <strain evidence="9 10">cv. Gransden 2004</strain>
    </source>
</reference>
<dbReference type="InterPro" id="IPR000648">
    <property type="entry name" value="Oxysterol-bd"/>
</dbReference>
<dbReference type="GO" id="GO:0005829">
    <property type="term" value="C:cytosol"/>
    <property type="evidence" value="ECO:0000318"/>
    <property type="project" value="GO_Central"/>
</dbReference>
<evidence type="ECO:0000256" key="5">
    <source>
        <dbReference type="ARBA" id="ARBA00023055"/>
    </source>
</evidence>
<dbReference type="FunFam" id="2.40.160.120:FF:000001">
    <property type="entry name" value="Oxysterol-binding protein"/>
    <property type="match status" value="1"/>
</dbReference>
<dbReference type="KEGG" id="ppp:112284616"/>
<sequence>MEAVIPHQQRQRRRRSSASKELAHGHRKIYDPRRWHKRTNSGSDTGGRPPAGWVLIWAGRFKRWRRRWFVANPPGLLLHYKNSDQIGRHGCISLLGATVVPALGKERQFKIIKGSMVYYLRTISRDYRQPWLDAINESIRVYHYSVQRAAGVGDFGTALPSHSSMSSFNFPAFTQHMREGWEVQEREFKRRVKESLRNLEPTQQAFLEQLQMLQQSLSTISGVLGFAERLELPSKSTTTNGPILSSLPEASWRSNELFMTGNDVFELGYDQQQTAFPTAGIDRISSPEMGVMNLVQNKSGPMSPQMFRFQENDSESRGGSCSLLMRKIDVDAFLPDESTQDSIVIRPQKSVHTVTFPGEHKFKRDRRNSSMSLDEDDFDSSTLDISCIRAECFPGRKRSGHGNASDTESGSKKKSIKFNSPLHPWKRNGDSTSVITPTSSQELDSSLTKKIEKDLFVQNKEINGSSYGATCTVGEASNHGSKEGLSGTGQSKAMDGEGSTRPARNGLFSQGPLHVAWNNMQDTYSEALKEEIFRVLELEAENAVLQHALRTLPQLQQDRAALLSMRERYKKERLCECGRKIAYEDSVLEDGDDTEEDIAIVHPDVGNEEYFEALEVLNHHEFVARSTSTEEHENLLKASKQEPSEEAEIGDADFLSEAEGEEIDQPRRRLPAPRPLSRGFTMWTILKNAVGRDLNNITMPATINEPLSVLQKCAEELQYRDLLEQAVRKTDSLERLLLATAFTCASYYGSIHRDAKPFNPLLGETYEYQGKNSWFLAEQVSHHPPILAFQSENVGGAYQLFGEIELKNKFWGKSIEVLCNGGVHLKIPQYGDHITWNRATLCIHNVVVGKCWIDNYGEVSVVNHKTSEVGRVRFHKATSREQCRITGKMYDAKGIPQYKIFGNYMEAIYACPESCMNFDVNAPDVRLLWKAPEQIEDFRQQYCFTQYTLGLNELTPKLLNALPPTDSRFRPDQRALEDGNLEKATPEKLRLEEKQRSARRVRKEKGIEWQNMWFTQRDPGVSEVKSIEIENSEPSWVYKGTYWDAHDQRAWENCPDIM</sequence>
<feature type="region of interest" description="Disordered" evidence="7">
    <location>
        <begin position="477"/>
        <end position="505"/>
    </location>
</feature>
<evidence type="ECO:0000259" key="8">
    <source>
        <dbReference type="PROSITE" id="PS50003"/>
    </source>
</evidence>
<dbReference type="AlphaFoldDB" id="A0A7I4E4J1"/>
<keyword evidence="4" id="KW-0597">Phosphoprotein</keyword>
<dbReference type="InParanoid" id="A0A7I4E4J1"/>
<gene>
    <name evidence="9" type="primary">LOC112284616</name>
</gene>
<reference evidence="9 10" key="1">
    <citation type="journal article" date="2008" name="Science">
        <title>The Physcomitrella genome reveals evolutionary insights into the conquest of land by plants.</title>
        <authorList>
            <person name="Rensing S."/>
            <person name="Lang D."/>
            <person name="Zimmer A."/>
            <person name="Terry A."/>
            <person name="Salamov A."/>
            <person name="Shapiro H."/>
            <person name="Nishiyama T."/>
            <person name="Perroud P.-F."/>
            <person name="Lindquist E."/>
            <person name="Kamisugi Y."/>
            <person name="Tanahashi T."/>
            <person name="Sakakibara K."/>
            <person name="Fujita T."/>
            <person name="Oishi K."/>
            <person name="Shin-I T."/>
            <person name="Kuroki Y."/>
            <person name="Toyoda A."/>
            <person name="Suzuki Y."/>
            <person name="Hashimoto A."/>
            <person name="Yamaguchi K."/>
            <person name="Sugano A."/>
            <person name="Kohara Y."/>
            <person name="Fujiyama A."/>
            <person name="Anterola A."/>
            <person name="Aoki S."/>
            <person name="Ashton N."/>
            <person name="Barbazuk W.B."/>
            <person name="Barker E."/>
            <person name="Bennetzen J."/>
            <person name="Bezanilla M."/>
            <person name="Blankenship R."/>
            <person name="Cho S.H."/>
            <person name="Dutcher S."/>
            <person name="Estelle M."/>
            <person name="Fawcett J.A."/>
            <person name="Gundlach H."/>
            <person name="Hanada K."/>
            <person name="Heyl A."/>
            <person name="Hicks K.A."/>
            <person name="Hugh J."/>
            <person name="Lohr M."/>
            <person name="Mayer K."/>
            <person name="Melkozernov A."/>
            <person name="Murata T."/>
            <person name="Nelson D."/>
            <person name="Pils B."/>
            <person name="Prigge M."/>
            <person name="Reiss B."/>
            <person name="Renner T."/>
            <person name="Rombauts S."/>
            <person name="Rushton P."/>
            <person name="Sanderfoot A."/>
            <person name="Schween G."/>
            <person name="Shiu S.-H."/>
            <person name="Stueber K."/>
            <person name="Theodoulou F.L."/>
            <person name="Tu H."/>
            <person name="Van de Peer Y."/>
            <person name="Verrier P.J."/>
            <person name="Waters E."/>
            <person name="Wood A."/>
            <person name="Yang L."/>
            <person name="Cove D."/>
            <person name="Cuming A."/>
            <person name="Hasebe M."/>
            <person name="Lucas S."/>
            <person name="Mishler D.B."/>
            <person name="Reski R."/>
            <person name="Grigoriev I."/>
            <person name="Quatrano R.S."/>
            <person name="Boore J.L."/>
        </authorList>
    </citation>
    <scope>NUCLEOTIDE SEQUENCE [LARGE SCALE GENOMIC DNA]</scope>
    <source>
        <strain evidence="9 10">cv. Gransden 2004</strain>
    </source>
</reference>
<keyword evidence="5" id="KW-0445">Lipid transport</keyword>
<dbReference type="OrthoDB" id="1914979at2759"/>
<dbReference type="InterPro" id="IPR037239">
    <property type="entry name" value="OSBP_sf"/>
</dbReference>
<feature type="compositionally biased region" description="Acidic residues" evidence="7">
    <location>
        <begin position="644"/>
        <end position="663"/>
    </location>
</feature>
<evidence type="ECO:0000256" key="4">
    <source>
        <dbReference type="ARBA" id="ARBA00022553"/>
    </source>
</evidence>
<evidence type="ECO:0000256" key="1">
    <source>
        <dbReference type="ARBA" id="ARBA00003361"/>
    </source>
</evidence>
<proteinExistence type="inferred from homology"/>
<dbReference type="InterPro" id="IPR001849">
    <property type="entry name" value="PH_domain"/>
</dbReference>
<keyword evidence="6" id="KW-0446">Lipid-binding</keyword>
<dbReference type="Gene3D" id="2.30.29.30">
    <property type="entry name" value="Pleckstrin-homology domain (PH domain)/Phosphotyrosine-binding domain (PTB)"/>
    <property type="match status" value="1"/>
</dbReference>
<evidence type="ECO:0000256" key="6">
    <source>
        <dbReference type="ARBA" id="ARBA00023121"/>
    </source>
</evidence>
<dbReference type="PROSITE" id="PS50003">
    <property type="entry name" value="PH_DOMAIN"/>
    <property type="match status" value="1"/>
</dbReference>
<dbReference type="PANTHER" id="PTHR10972:SF205">
    <property type="entry name" value="OXYSTEROL-BINDING PROTEIN 1"/>
    <property type="match status" value="1"/>
</dbReference>
<accession>A0A7I4E4J1</accession>
<protein>
    <recommendedName>
        <fullName evidence="8">PH domain-containing protein</fullName>
    </recommendedName>
</protein>
<dbReference type="SMART" id="SM00233">
    <property type="entry name" value="PH"/>
    <property type="match status" value="1"/>
</dbReference>
<evidence type="ECO:0000256" key="3">
    <source>
        <dbReference type="ARBA" id="ARBA00022448"/>
    </source>
</evidence>
<dbReference type="GO" id="GO:0120009">
    <property type="term" value="P:intermembrane lipid transfer"/>
    <property type="evidence" value="ECO:0007669"/>
    <property type="project" value="UniProtKB-ARBA"/>
</dbReference>
<name>A0A7I4E4J1_PHYPA</name>